<dbReference type="AlphaFoldDB" id="A0A0P5UQP5"/>
<dbReference type="EMBL" id="LRGB01001260">
    <property type="protein sequence ID" value="KZS13161.1"/>
    <property type="molecule type" value="Genomic_DNA"/>
</dbReference>
<accession>A0A0P5UQP5</accession>
<proteinExistence type="predicted"/>
<protein>
    <submittedName>
        <fullName evidence="1">Uncharacterized protein</fullName>
    </submittedName>
</protein>
<sequence length="77" mass="9012">MSVINFRRCAFLATKEKIRDSSWFQEDISQGICGPLPKYIRLHTKLQRASEKHVKESFLASAFIFLPPFRRLPTLFP</sequence>
<evidence type="ECO:0000313" key="2">
    <source>
        <dbReference type="Proteomes" id="UP000076858"/>
    </source>
</evidence>
<keyword evidence="2" id="KW-1185">Reference proteome</keyword>
<comment type="caution">
    <text evidence="1">The sequence shown here is derived from an EMBL/GenBank/DDBJ whole genome shotgun (WGS) entry which is preliminary data.</text>
</comment>
<name>A0A0P5UQP5_9CRUS</name>
<reference evidence="1 2" key="1">
    <citation type="submission" date="2016-03" db="EMBL/GenBank/DDBJ databases">
        <title>EvidentialGene: Evidence-directed Construction of Genes on Genomes.</title>
        <authorList>
            <person name="Gilbert D.G."/>
            <person name="Choi J.-H."/>
            <person name="Mockaitis K."/>
            <person name="Colbourne J."/>
            <person name="Pfrender M."/>
        </authorList>
    </citation>
    <scope>NUCLEOTIDE SEQUENCE [LARGE SCALE GENOMIC DNA]</scope>
    <source>
        <strain evidence="1 2">Xinb3</strain>
        <tissue evidence="1">Complete organism</tissue>
    </source>
</reference>
<dbReference type="Proteomes" id="UP000076858">
    <property type="component" value="Unassembled WGS sequence"/>
</dbReference>
<gene>
    <name evidence="1" type="ORF">APZ42_021772</name>
</gene>
<evidence type="ECO:0000313" key="1">
    <source>
        <dbReference type="EMBL" id="KZS13161.1"/>
    </source>
</evidence>
<organism evidence="1 2">
    <name type="scientific">Daphnia magna</name>
    <dbReference type="NCBI Taxonomy" id="35525"/>
    <lineage>
        <taxon>Eukaryota</taxon>
        <taxon>Metazoa</taxon>
        <taxon>Ecdysozoa</taxon>
        <taxon>Arthropoda</taxon>
        <taxon>Crustacea</taxon>
        <taxon>Branchiopoda</taxon>
        <taxon>Diplostraca</taxon>
        <taxon>Cladocera</taxon>
        <taxon>Anomopoda</taxon>
        <taxon>Daphniidae</taxon>
        <taxon>Daphnia</taxon>
    </lineage>
</organism>